<dbReference type="Pfam" id="PF00535">
    <property type="entry name" value="Glycos_transf_2"/>
    <property type="match status" value="1"/>
</dbReference>
<evidence type="ECO:0000256" key="5">
    <source>
        <dbReference type="ARBA" id="ARBA00022842"/>
    </source>
</evidence>
<dbReference type="PANTHER" id="PTHR48090:SF10">
    <property type="entry name" value="GLUCOSYL-3-PHOSPHOGLYCERATE SYNTHASE"/>
    <property type="match status" value="1"/>
</dbReference>
<protein>
    <submittedName>
        <fullName evidence="7">Glycosyl transferase family 2</fullName>
    </submittedName>
</protein>
<evidence type="ECO:0000313" key="8">
    <source>
        <dbReference type="Proteomes" id="UP000023772"/>
    </source>
</evidence>
<dbReference type="InterPro" id="IPR029044">
    <property type="entry name" value="Nucleotide-diphossugar_trans"/>
</dbReference>
<accession>A0ABN4CVW1</accession>
<dbReference type="InterPro" id="IPR050256">
    <property type="entry name" value="Glycosyltransferase_2"/>
</dbReference>
<sequence>MPENRKQMKTSIIVCTYNEEQTIFNVLASCCKHNPDAEVIVVDDGSTDGTENVLKTLATHFHFEYLKLPENHGKSYAMACGVEYASNEIVLFINANMVHLRKEHFTAMLAPIQNQQADMVIGNPASFTINYAANPYETAMGEKAMLRADLLPILKDMKEILFGVEAFFSIYYQALGKRISFQALNGLQRADRISSCQKIMVPHEDEKKIANALISNFDLMMKRVQNNIQNTQNYTQSTISSVQLQLNKYMKHLRESITSIEAV</sequence>
<evidence type="ECO:0000313" key="7">
    <source>
        <dbReference type="EMBL" id="AHW59113.1"/>
    </source>
</evidence>
<dbReference type="GO" id="GO:0016740">
    <property type="term" value="F:transferase activity"/>
    <property type="evidence" value="ECO:0007669"/>
    <property type="project" value="UniProtKB-KW"/>
</dbReference>
<gene>
    <name evidence="7" type="ORF">FH5T_04660</name>
</gene>
<evidence type="ECO:0000259" key="6">
    <source>
        <dbReference type="Pfam" id="PF00535"/>
    </source>
</evidence>
<comment type="cofactor">
    <cofactor evidence="1">
        <name>Mg(2+)</name>
        <dbReference type="ChEBI" id="CHEBI:18420"/>
    </cofactor>
</comment>
<evidence type="ECO:0000256" key="2">
    <source>
        <dbReference type="ARBA" id="ARBA00006739"/>
    </source>
</evidence>
<evidence type="ECO:0000256" key="4">
    <source>
        <dbReference type="ARBA" id="ARBA00022679"/>
    </source>
</evidence>
<dbReference type="CDD" id="cd04179">
    <property type="entry name" value="DPM_DPG-synthase_like"/>
    <property type="match status" value="1"/>
</dbReference>
<keyword evidence="4 7" id="KW-0808">Transferase</keyword>
<feature type="domain" description="Glycosyltransferase 2-like" evidence="6">
    <location>
        <begin position="11"/>
        <end position="149"/>
    </location>
</feature>
<dbReference type="PANTHER" id="PTHR48090">
    <property type="entry name" value="UNDECAPRENYL-PHOSPHATE 4-DEOXY-4-FORMAMIDO-L-ARABINOSE TRANSFERASE-RELATED"/>
    <property type="match status" value="1"/>
</dbReference>
<dbReference type="EMBL" id="CP007451">
    <property type="protein sequence ID" value="AHW59113.1"/>
    <property type="molecule type" value="Genomic_DNA"/>
</dbReference>
<proteinExistence type="inferred from homology"/>
<evidence type="ECO:0000256" key="3">
    <source>
        <dbReference type="ARBA" id="ARBA00022676"/>
    </source>
</evidence>
<dbReference type="Gene3D" id="3.90.550.10">
    <property type="entry name" value="Spore Coat Polysaccharide Biosynthesis Protein SpsA, Chain A"/>
    <property type="match status" value="1"/>
</dbReference>
<dbReference type="Proteomes" id="UP000023772">
    <property type="component" value="Chromosome"/>
</dbReference>
<name>A0ABN4CVW1_9BACT</name>
<keyword evidence="3" id="KW-0328">Glycosyltransferase</keyword>
<reference evidence="7 8" key="1">
    <citation type="submission" date="2014-03" db="EMBL/GenBank/DDBJ databases">
        <title>Complete genome sequence of a deeply braunched marine Bacteroidia bacterium Draconibacterium orientale type strain FH5T.</title>
        <authorList>
            <person name="Li X."/>
            <person name="Wang X."/>
            <person name="Xie Z."/>
            <person name="Du Z."/>
            <person name="Chen G."/>
        </authorList>
    </citation>
    <scope>NUCLEOTIDE SEQUENCE [LARGE SCALE GENOMIC DNA]</scope>
    <source>
        <strain evidence="7 8">FH5</strain>
    </source>
</reference>
<evidence type="ECO:0000256" key="1">
    <source>
        <dbReference type="ARBA" id="ARBA00001946"/>
    </source>
</evidence>
<organism evidence="7 8">
    <name type="scientific">Draconibacterium orientale</name>
    <dbReference type="NCBI Taxonomy" id="1168034"/>
    <lineage>
        <taxon>Bacteria</taxon>
        <taxon>Pseudomonadati</taxon>
        <taxon>Bacteroidota</taxon>
        <taxon>Bacteroidia</taxon>
        <taxon>Marinilabiliales</taxon>
        <taxon>Prolixibacteraceae</taxon>
        <taxon>Draconibacterium</taxon>
    </lineage>
</organism>
<comment type="similarity">
    <text evidence="2">Belongs to the glycosyltransferase 2 family.</text>
</comment>
<keyword evidence="5" id="KW-0460">Magnesium</keyword>
<dbReference type="SUPFAM" id="SSF53448">
    <property type="entry name" value="Nucleotide-diphospho-sugar transferases"/>
    <property type="match status" value="1"/>
</dbReference>
<dbReference type="InterPro" id="IPR001173">
    <property type="entry name" value="Glyco_trans_2-like"/>
</dbReference>
<keyword evidence="8" id="KW-1185">Reference proteome</keyword>